<feature type="transmembrane region" description="Helical" evidence="2">
    <location>
        <begin position="164"/>
        <end position="184"/>
    </location>
</feature>
<accession>H8GFL5</accession>
<evidence type="ECO:0000313" key="4">
    <source>
        <dbReference type="Proteomes" id="UP000004705"/>
    </source>
</evidence>
<dbReference type="AlphaFoldDB" id="H8GFL5"/>
<gene>
    <name evidence="3" type="ORF">SacazDRAFT_03200</name>
</gene>
<evidence type="ECO:0000256" key="1">
    <source>
        <dbReference type="SAM" id="MobiDB-lite"/>
    </source>
</evidence>
<feature type="transmembrane region" description="Helical" evidence="2">
    <location>
        <begin position="226"/>
        <end position="248"/>
    </location>
</feature>
<evidence type="ECO:0000256" key="2">
    <source>
        <dbReference type="SAM" id="Phobius"/>
    </source>
</evidence>
<protein>
    <recommendedName>
        <fullName evidence="5">DUF3592 domain-containing protein</fullName>
    </recommendedName>
</protein>
<reference evidence="3 4" key="1">
    <citation type="journal article" date="2012" name="Stand. Genomic Sci.">
        <title>Genome sequence of the soil bacterium Saccharomonospora azurea type strain (NA-128(T)).</title>
        <authorList>
            <person name="Klenk H.P."/>
            <person name="Held B."/>
            <person name="Lucas S."/>
            <person name="Lapidus A."/>
            <person name="Copeland A."/>
            <person name="Hammon N."/>
            <person name="Pitluck S."/>
            <person name="Goodwin L.A."/>
            <person name="Han C."/>
            <person name="Tapia R."/>
            <person name="Brambilla E.M."/>
            <person name="Potter G."/>
            <person name="Land M."/>
            <person name="Ivanova N."/>
            <person name="Rohde M."/>
            <person name="Goker M."/>
            <person name="Detter J.C."/>
            <person name="Kyrpides N.C."/>
            <person name="Woyke T."/>
        </authorList>
    </citation>
    <scope>NUCLEOTIDE SEQUENCE [LARGE SCALE GENOMIC DNA]</scope>
    <source>
        <strain evidence="3 4">NA-128</strain>
    </source>
</reference>
<dbReference type="HOGENOM" id="CLU_694243_0_0_11"/>
<feature type="compositionally biased region" description="Pro residues" evidence="1">
    <location>
        <begin position="116"/>
        <end position="130"/>
    </location>
</feature>
<feature type="transmembrane region" description="Helical" evidence="2">
    <location>
        <begin position="190"/>
        <end position="214"/>
    </location>
</feature>
<feature type="transmembrane region" description="Helical" evidence="2">
    <location>
        <begin position="6"/>
        <end position="23"/>
    </location>
</feature>
<sequence length="397" mass="41503">MTFDEVLPAIIVVGYGIAIALGARGSTLRKRAVEDAAQLPSASTQPAPPWGTEPQHGAPWPGHGGVGPAPQHPQGTVHHGAVTPVPGTPPGEYAGPVPPHAAHRPAGPTDPRWDRQPPPGAPVPAPPQPAMPDHGPQTSGQTFEPATDMAVSSSELALDPRHKLGGWLLALAWLLGIAVTVLWIQASIGLWGLLTILLVLVVLPSVVALTASAIARARGEGRKASAPARILGALFAGCLFVVSAGMLINGLSFQLNFAQHVDVHITGTKDGVFHKSGPPGQRRTRYDPNTHVHGHFVVDGEERSFRERRWYGELPPEPGDVVGGRVAPLWPRPLVFDDESAAGLFEFLVAGGALAGGGVVLYFSLRRPRKQIDDASPPTAAPFTGGPANPSSVNTVT</sequence>
<keyword evidence="2" id="KW-0812">Transmembrane</keyword>
<keyword evidence="2" id="KW-1133">Transmembrane helix</keyword>
<feature type="compositionally biased region" description="Low complexity" evidence="1">
    <location>
        <begin position="375"/>
        <end position="388"/>
    </location>
</feature>
<feature type="region of interest" description="Disordered" evidence="1">
    <location>
        <begin position="373"/>
        <end position="397"/>
    </location>
</feature>
<evidence type="ECO:0000313" key="3">
    <source>
        <dbReference type="EMBL" id="EHY90077.1"/>
    </source>
</evidence>
<organism evidence="3 4">
    <name type="scientific">Saccharomonospora azurea NA-128</name>
    <dbReference type="NCBI Taxonomy" id="882081"/>
    <lineage>
        <taxon>Bacteria</taxon>
        <taxon>Bacillati</taxon>
        <taxon>Actinomycetota</taxon>
        <taxon>Actinomycetes</taxon>
        <taxon>Pseudonocardiales</taxon>
        <taxon>Pseudonocardiaceae</taxon>
        <taxon>Saccharomonospora</taxon>
    </lineage>
</organism>
<dbReference type="Proteomes" id="UP000004705">
    <property type="component" value="Chromosome"/>
</dbReference>
<keyword evidence="2" id="KW-0472">Membrane</keyword>
<feature type="region of interest" description="Disordered" evidence="1">
    <location>
        <begin position="35"/>
        <end position="144"/>
    </location>
</feature>
<proteinExistence type="predicted"/>
<feature type="transmembrane region" description="Helical" evidence="2">
    <location>
        <begin position="341"/>
        <end position="363"/>
    </location>
</feature>
<evidence type="ECO:0008006" key="5">
    <source>
        <dbReference type="Google" id="ProtNLM"/>
    </source>
</evidence>
<dbReference type="RefSeq" id="WP_005443233.1">
    <property type="nucleotide sequence ID" value="NZ_CM001466.1"/>
</dbReference>
<dbReference type="EMBL" id="CM001466">
    <property type="protein sequence ID" value="EHY90077.1"/>
    <property type="molecule type" value="Genomic_DNA"/>
</dbReference>
<keyword evidence="4" id="KW-1185">Reference proteome</keyword>
<dbReference type="OrthoDB" id="10009869at2"/>
<name>H8GFL5_9PSEU</name>